<dbReference type="GO" id="GO:0008061">
    <property type="term" value="F:chitin binding"/>
    <property type="evidence" value="ECO:0007669"/>
    <property type="project" value="UniProtKB-KW"/>
</dbReference>
<protein>
    <submittedName>
        <fullName evidence="8">Cht3_5 protein</fullName>
    </submittedName>
    <submittedName>
        <fullName evidence="10">Peritrophin-1</fullName>
    </submittedName>
</protein>
<organism evidence="8">
    <name type="scientific">Fopius arisanus</name>
    <dbReference type="NCBI Taxonomy" id="64838"/>
    <lineage>
        <taxon>Eukaryota</taxon>
        <taxon>Metazoa</taxon>
        <taxon>Ecdysozoa</taxon>
        <taxon>Arthropoda</taxon>
        <taxon>Hexapoda</taxon>
        <taxon>Insecta</taxon>
        <taxon>Pterygota</taxon>
        <taxon>Neoptera</taxon>
        <taxon>Endopterygota</taxon>
        <taxon>Hymenoptera</taxon>
        <taxon>Apocrita</taxon>
        <taxon>Ichneumonoidea</taxon>
        <taxon>Braconidae</taxon>
        <taxon>Opiinae</taxon>
        <taxon>Fopius</taxon>
    </lineage>
</organism>
<feature type="signal peptide" evidence="6">
    <location>
        <begin position="1"/>
        <end position="19"/>
    </location>
</feature>
<dbReference type="PANTHER" id="PTHR23301">
    <property type="entry name" value="CHITIN BINDING PERITROPHIN-A"/>
    <property type="match status" value="1"/>
</dbReference>
<dbReference type="PANTHER" id="PTHR23301:SF0">
    <property type="entry name" value="CHITIN-BINDING TYPE-2 DOMAIN-CONTAINING PROTEIN-RELATED"/>
    <property type="match status" value="1"/>
</dbReference>
<feature type="domain" description="Chitin-binding type-2" evidence="7">
    <location>
        <begin position="32"/>
        <end position="93"/>
    </location>
</feature>
<keyword evidence="3" id="KW-0677">Repeat</keyword>
<dbReference type="SMART" id="SM00494">
    <property type="entry name" value="ChtBD2"/>
    <property type="match status" value="1"/>
</dbReference>
<dbReference type="KEGG" id="fas:105262889"/>
<evidence type="ECO:0000313" key="10">
    <source>
        <dbReference type="RefSeq" id="XP_011297058.1"/>
    </source>
</evidence>
<reference evidence="10" key="2">
    <citation type="submission" date="2025-04" db="UniProtKB">
        <authorList>
            <consortium name="RefSeq"/>
        </authorList>
    </citation>
    <scope>IDENTIFICATION</scope>
    <source>
        <strain evidence="10">USDA-PBARC FA_bdor</strain>
        <tissue evidence="10">Whole organism</tissue>
    </source>
</reference>
<feature type="chain" id="PRO_5044541630" evidence="6">
    <location>
        <begin position="20"/>
        <end position="99"/>
    </location>
</feature>
<evidence type="ECO:0000256" key="5">
    <source>
        <dbReference type="ARBA" id="ARBA00023180"/>
    </source>
</evidence>
<evidence type="ECO:0000256" key="4">
    <source>
        <dbReference type="ARBA" id="ARBA00023157"/>
    </source>
</evidence>
<dbReference type="InterPro" id="IPR051940">
    <property type="entry name" value="Chitin_bind-dev_reg"/>
</dbReference>
<keyword evidence="4" id="KW-1015">Disulfide bond</keyword>
<dbReference type="AlphaFoldDB" id="A0A0C9R7H3"/>
<dbReference type="InterPro" id="IPR002557">
    <property type="entry name" value="Chitin-bd_dom"/>
</dbReference>
<keyword evidence="2 6" id="KW-0732">Signal</keyword>
<dbReference type="RefSeq" id="XP_011297058.1">
    <property type="nucleotide sequence ID" value="XM_011298756.1"/>
</dbReference>
<sequence length="99" mass="10899">MKGIISLVCVLFLASEIFAQTPGPPGEAPWPNVNCDVPPPTPGDVVILPDPESCNSFYICAGLKPVKKYCPKNLHFNQNKRVCDWPRDAHCHLGYHVAN</sequence>
<name>A0A0C9R7H3_9HYME</name>
<keyword evidence="5" id="KW-0325">Glycoprotein</keyword>
<evidence type="ECO:0000256" key="1">
    <source>
        <dbReference type="ARBA" id="ARBA00022669"/>
    </source>
</evidence>
<evidence type="ECO:0000259" key="7">
    <source>
        <dbReference type="PROSITE" id="PS50940"/>
    </source>
</evidence>
<dbReference type="PROSITE" id="PS50940">
    <property type="entry name" value="CHIT_BIND_II"/>
    <property type="match status" value="1"/>
</dbReference>
<dbReference type="InterPro" id="IPR036508">
    <property type="entry name" value="Chitin-bd_dom_sf"/>
</dbReference>
<keyword evidence="9" id="KW-1185">Reference proteome</keyword>
<evidence type="ECO:0000256" key="2">
    <source>
        <dbReference type="ARBA" id="ARBA00022729"/>
    </source>
</evidence>
<dbReference type="SUPFAM" id="SSF57625">
    <property type="entry name" value="Invertebrate chitin-binding proteins"/>
    <property type="match status" value="1"/>
</dbReference>
<reference evidence="8" key="1">
    <citation type="submission" date="2015-01" db="EMBL/GenBank/DDBJ databases">
        <title>Transcriptome Assembly of Fopius arisanus.</title>
        <authorList>
            <person name="Geib S."/>
        </authorList>
    </citation>
    <scope>NUCLEOTIDE SEQUENCE</scope>
</reference>
<accession>A0A9R1STV2</accession>
<dbReference type="EMBL" id="GBYB01002716">
    <property type="protein sequence ID" value="JAG72483.1"/>
    <property type="molecule type" value="Transcribed_RNA"/>
</dbReference>
<dbReference type="OrthoDB" id="439808at2759"/>
<evidence type="ECO:0000256" key="3">
    <source>
        <dbReference type="ARBA" id="ARBA00022737"/>
    </source>
</evidence>
<dbReference type="Proteomes" id="UP000694866">
    <property type="component" value="Unplaced"/>
</dbReference>
<dbReference type="GO" id="GO:0005576">
    <property type="term" value="C:extracellular region"/>
    <property type="evidence" value="ECO:0007669"/>
    <property type="project" value="InterPro"/>
</dbReference>
<evidence type="ECO:0000313" key="8">
    <source>
        <dbReference type="EMBL" id="JAG72483.1"/>
    </source>
</evidence>
<evidence type="ECO:0000256" key="6">
    <source>
        <dbReference type="SAM" id="SignalP"/>
    </source>
</evidence>
<proteinExistence type="predicted"/>
<evidence type="ECO:0000313" key="9">
    <source>
        <dbReference type="Proteomes" id="UP000694866"/>
    </source>
</evidence>
<accession>A0A0C9R7H3</accession>
<keyword evidence="1" id="KW-0147">Chitin-binding</keyword>
<dbReference type="Gene3D" id="2.170.140.10">
    <property type="entry name" value="Chitin binding domain"/>
    <property type="match status" value="1"/>
</dbReference>
<dbReference type="Pfam" id="PF01607">
    <property type="entry name" value="CBM_14"/>
    <property type="match status" value="1"/>
</dbReference>
<dbReference type="GeneID" id="105262889"/>
<gene>
    <name evidence="8" type="primary">Cht3_5</name>
    <name evidence="10" type="synonym">LOC105262889</name>
    <name evidence="8" type="ORF">g.17319</name>
</gene>